<feature type="domain" description="UspA" evidence="2">
    <location>
        <begin position="227"/>
        <end position="275"/>
    </location>
</feature>
<dbReference type="Pfam" id="PF00582">
    <property type="entry name" value="Usp"/>
    <property type="match status" value="2"/>
</dbReference>
<dbReference type="AlphaFoldDB" id="A0A1B8U2S8"/>
<name>A0A1B8U2S8_9FLAO</name>
<dbReference type="OrthoDB" id="9788959at2"/>
<dbReference type="InterPro" id="IPR006016">
    <property type="entry name" value="UspA"/>
</dbReference>
<sequence length="276" mass="31535">MEKILVPIDFSKKSEFASKMAARIAKESNSIVYLLHMIELPTGVVDMGAGSKFSIPESMLYLRKVRERMLEFKEKFFHKKTEVHHIIKLQQPHEGILEYADKIDADLIVMGSKGHSKFEEILIGSNTEKVVRTSKVPVIVVKRDNEKFRMRNLVFASSFKNEDKKAVFKKFLDFANHFKSEIHLLKVNTPSRFESTQEAKEKITNFIKDFDLPKYSINIYNDATINKGILNFSRDIDADLIALSTHGRSGLSHIFSASVTKTLSKKALKPILTIKV</sequence>
<protein>
    <submittedName>
        <fullName evidence="3">Universal stress protein</fullName>
    </submittedName>
</protein>
<dbReference type="PRINTS" id="PR01438">
    <property type="entry name" value="UNVRSLSTRESS"/>
</dbReference>
<organism evidence="3 4">
    <name type="scientific">Polaribacter reichenbachii</name>
    <dbReference type="NCBI Taxonomy" id="996801"/>
    <lineage>
        <taxon>Bacteria</taxon>
        <taxon>Pseudomonadati</taxon>
        <taxon>Bacteroidota</taxon>
        <taxon>Flavobacteriia</taxon>
        <taxon>Flavobacteriales</taxon>
        <taxon>Flavobacteriaceae</taxon>
    </lineage>
</organism>
<dbReference type="PANTHER" id="PTHR46268:SF6">
    <property type="entry name" value="UNIVERSAL STRESS PROTEIN UP12"/>
    <property type="match status" value="1"/>
</dbReference>
<dbReference type="EMBL" id="LSFL01000018">
    <property type="protein sequence ID" value="OBY66089.1"/>
    <property type="molecule type" value="Genomic_DNA"/>
</dbReference>
<reference evidence="4" key="1">
    <citation type="submission" date="2016-02" db="EMBL/GenBank/DDBJ databases">
        <title>Paenibacillus sp. LPB0068, isolated from Crassostrea gigas.</title>
        <authorList>
            <person name="Shin S.-K."/>
            <person name="Yi H."/>
        </authorList>
    </citation>
    <scope>NUCLEOTIDE SEQUENCE [LARGE SCALE GENOMIC DNA]</scope>
    <source>
        <strain evidence="4">KCTC 23969</strain>
    </source>
</reference>
<dbReference type="CDD" id="cd00293">
    <property type="entry name" value="USP-like"/>
    <property type="match status" value="2"/>
</dbReference>
<accession>A0A1B8U2S8</accession>
<dbReference type="InterPro" id="IPR006015">
    <property type="entry name" value="Universal_stress_UspA"/>
</dbReference>
<evidence type="ECO:0000259" key="2">
    <source>
        <dbReference type="Pfam" id="PF00582"/>
    </source>
</evidence>
<comment type="caution">
    <text evidence="3">The sequence shown here is derived from an EMBL/GenBank/DDBJ whole genome shotgun (WGS) entry which is preliminary data.</text>
</comment>
<dbReference type="RefSeq" id="WP_068359604.1">
    <property type="nucleotide sequence ID" value="NZ_CP019337.1"/>
</dbReference>
<dbReference type="PANTHER" id="PTHR46268">
    <property type="entry name" value="STRESS RESPONSE PROTEIN NHAX"/>
    <property type="match status" value="1"/>
</dbReference>
<dbReference type="KEGG" id="prn:BW723_17315"/>
<dbReference type="Proteomes" id="UP000092612">
    <property type="component" value="Unassembled WGS sequence"/>
</dbReference>
<gene>
    <name evidence="3" type="ORF">LPB301_07045</name>
</gene>
<dbReference type="Gene3D" id="3.40.50.620">
    <property type="entry name" value="HUPs"/>
    <property type="match status" value="2"/>
</dbReference>
<proteinExistence type="inferred from homology"/>
<dbReference type="InterPro" id="IPR014729">
    <property type="entry name" value="Rossmann-like_a/b/a_fold"/>
</dbReference>
<evidence type="ECO:0000256" key="1">
    <source>
        <dbReference type="ARBA" id="ARBA00008791"/>
    </source>
</evidence>
<keyword evidence="4" id="KW-1185">Reference proteome</keyword>
<feature type="domain" description="UspA" evidence="2">
    <location>
        <begin position="2"/>
        <end position="142"/>
    </location>
</feature>
<dbReference type="SUPFAM" id="SSF52402">
    <property type="entry name" value="Adenine nucleotide alpha hydrolases-like"/>
    <property type="match status" value="2"/>
</dbReference>
<dbReference type="STRING" id="996801.BW723_17315"/>
<comment type="similarity">
    <text evidence="1">Belongs to the universal stress protein A family.</text>
</comment>
<evidence type="ECO:0000313" key="3">
    <source>
        <dbReference type="EMBL" id="OBY66089.1"/>
    </source>
</evidence>
<evidence type="ECO:0000313" key="4">
    <source>
        <dbReference type="Proteomes" id="UP000092612"/>
    </source>
</evidence>